<dbReference type="EMBL" id="CAXHTA020000010">
    <property type="protein sequence ID" value="CAL5224315.1"/>
    <property type="molecule type" value="Genomic_DNA"/>
</dbReference>
<feature type="region of interest" description="Disordered" evidence="2">
    <location>
        <begin position="195"/>
        <end position="216"/>
    </location>
</feature>
<keyword evidence="4" id="KW-1185">Reference proteome</keyword>
<feature type="compositionally biased region" description="Gly residues" evidence="2">
    <location>
        <begin position="33"/>
        <end position="44"/>
    </location>
</feature>
<feature type="coiled-coil region" evidence="1">
    <location>
        <begin position="231"/>
        <end position="300"/>
    </location>
</feature>
<accession>A0ABP1FWP4</accession>
<feature type="region of interest" description="Disordered" evidence="2">
    <location>
        <begin position="12"/>
        <end position="99"/>
    </location>
</feature>
<feature type="coiled-coil region" evidence="1">
    <location>
        <begin position="120"/>
        <end position="157"/>
    </location>
</feature>
<protein>
    <submittedName>
        <fullName evidence="3">G6982 protein</fullName>
    </submittedName>
</protein>
<evidence type="ECO:0000313" key="4">
    <source>
        <dbReference type="Proteomes" id="UP001497392"/>
    </source>
</evidence>
<keyword evidence="1" id="KW-0175">Coiled coil</keyword>
<evidence type="ECO:0000256" key="2">
    <source>
        <dbReference type="SAM" id="MobiDB-lite"/>
    </source>
</evidence>
<name>A0ABP1FWP4_9CHLO</name>
<reference evidence="3 4" key="1">
    <citation type="submission" date="2024-06" db="EMBL/GenBank/DDBJ databases">
        <authorList>
            <person name="Kraege A."/>
            <person name="Thomma B."/>
        </authorList>
    </citation>
    <scope>NUCLEOTIDE SEQUENCE [LARGE SCALE GENOMIC DNA]</scope>
</reference>
<gene>
    <name evidence="3" type="primary">g6982</name>
    <name evidence="3" type="ORF">VP750_LOCUS5974</name>
</gene>
<evidence type="ECO:0000313" key="3">
    <source>
        <dbReference type="EMBL" id="CAL5224315.1"/>
    </source>
</evidence>
<comment type="caution">
    <text evidence="3">The sequence shown here is derived from an EMBL/GenBank/DDBJ whole genome shotgun (WGS) entry which is preliminary data.</text>
</comment>
<feature type="compositionally biased region" description="Basic and acidic residues" evidence="2">
    <location>
        <begin position="359"/>
        <end position="372"/>
    </location>
</feature>
<evidence type="ECO:0000256" key="1">
    <source>
        <dbReference type="SAM" id="Coils"/>
    </source>
</evidence>
<feature type="compositionally biased region" description="Basic and acidic residues" evidence="2">
    <location>
        <begin position="199"/>
        <end position="216"/>
    </location>
</feature>
<feature type="region of interest" description="Disordered" evidence="2">
    <location>
        <begin position="415"/>
        <end position="458"/>
    </location>
</feature>
<sequence length="458" mass="49265">MGDTFGDKFKKAFKLGGSSKDGGEDSPLASGAHGAGSGVKGGSPQGTSPMAPHSGDKTPIAMTGTQKDTLPSTTGGSAGEGHAGGIMDKIKGAMGGAPWQDHHDKTLEALKHAKKAHLHAMQAQASLKSAQEAQNKAETARRHAQEMEAELERHRTGQGALGTHKKNLDDAQSALPGIQKIHDHHHGLARDAAAAAAAKEAEANRLKPNHEEHTKGLGPLETEHARLAKMRGEHETRREALLRELHELEAKLNPLKEEEAMALKKLNDHKAHGESGKQAHAAALAEAEQLRRKADQHNKDLEPHAARLRDHHALLARHESAYNKAQEDGRMAEGRLPQLKEQAAQADREAADAAKQAQHHSDTFEKLKREAEAEDAKKAELWAQARKAGHLEEDGADKQDLHKFADRVHTVLKNPIDTSLLGKNPLAKSEASGIPATPERSDMTATKPIAAKTGTREE</sequence>
<organism evidence="3 4">
    <name type="scientific">Coccomyxa viridis</name>
    <dbReference type="NCBI Taxonomy" id="1274662"/>
    <lineage>
        <taxon>Eukaryota</taxon>
        <taxon>Viridiplantae</taxon>
        <taxon>Chlorophyta</taxon>
        <taxon>core chlorophytes</taxon>
        <taxon>Trebouxiophyceae</taxon>
        <taxon>Trebouxiophyceae incertae sedis</taxon>
        <taxon>Coccomyxaceae</taxon>
        <taxon>Coccomyxa</taxon>
    </lineage>
</organism>
<dbReference type="Proteomes" id="UP001497392">
    <property type="component" value="Unassembled WGS sequence"/>
</dbReference>
<proteinExistence type="predicted"/>
<feature type="region of interest" description="Disordered" evidence="2">
    <location>
        <begin position="340"/>
        <end position="372"/>
    </location>
</feature>